<feature type="non-terminal residue" evidence="1">
    <location>
        <position position="1"/>
    </location>
</feature>
<evidence type="ECO:0000313" key="2">
    <source>
        <dbReference type="Proteomes" id="UP001189429"/>
    </source>
</evidence>
<reference evidence="1" key="1">
    <citation type="submission" date="2023-10" db="EMBL/GenBank/DDBJ databases">
        <authorList>
            <person name="Chen Y."/>
            <person name="Shah S."/>
            <person name="Dougan E. K."/>
            <person name="Thang M."/>
            <person name="Chan C."/>
        </authorList>
    </citation>
    <scope>NUCLEOTIDE SEQUENCE [LARGE SCALE GENOMIC DNA]</scope>
</reference>
<feature type="non-terminal residue" evidence="1">
    <location>
        <position position="186"/>
    </location>
</feature>
<accession>A0ABN9WUE5</accession>
<protein>
    <submittedName>
        <fullName evidence="1">Uncharacterized protein</fullName>
    </submittedName>
</protein>
<evidence type="ECO:0000313" key="1">
    <source>
        <dbReference type="EMBL" id="CAK0888961.1"/>
    </source>
</evidence>
<dbReference type="EMBL" id="CAUYUJ010019154">
    <property type="protein sequence ID" value="CAK0888961.1"/>
    <property type="molecule type" value="Genomic_DNA"/>
</dbReference>
<keyword evidence="2" id="KW-1185">Reference proteome</keyword>
<organism evidence="1 2">
    <name type="scientific">Prorocentrum cordatum</name>
    <dbReference type="NCBI Taxonomy" id="2364126"/>
    <lineage>
        <taxon>Eukaryota</taxon>
        <taxon>Sar</taxon>
        <taxon>Alveolata</taxon>
        <taxon>Dinophyceae</taxon>
        <taxon>Prorocentrales</taxon>
        <taxon>Prorocentraceae</taxon>
        <taxon>Prorocentrum</taxon>
    </lineage>
</organism>
<name>A0ABN9WUE5_9DINO</name>
<dbReference type="Proteomes" id="UP001189429">
    <property type="component" value="Unassembled WGS sequence"/>
</dbReference>
<dbReference type="Gene3D" id="3.40.50.300">
    <property type="entry name" value="P-loop containing nucleotide triphosphate hydrolases"/>
    <property type="match status" value="1"/>
</dbReference>
<gene>
    <name evidence="1" type="ORF">PCOR1329_LOCUS69635</name>
</gene>
<proteinExistence type="predicted"/>
<dbReference type="InterPro" id="IPR027417">
    <property type="entry name" value="P-loop_NTPase"/>
</dbReference>
<comment type="caution">
    <text evidence="1">The sequence shown here is derived from an EMBL/GenBank/DDBJ whole genome shotgun (WGS) entry which is preliminary data.</text>
</comment>
<sequence length="186" mass="20497">VILGIIDEAGQVNEVVAAVSIGIMVDCGPHIVPVDDPEQLPPTVQSRYAEYLGLQVSHFEKVQDSLGEDSPATVLRTKCFGCRPDVLGFPRFAYHDKKIESGLATPLQDRPIVNGLPWVTHRPLDTERLETVAKKRGKDVDEFRYDICDLHTDAMTSGDVHRALTIDNPHADITSNAKSGYANIHE</sequence>